<feature type="compositionally biased region" description="Low complexity" evidence="1">
    <location>
        <begin position="170"/>
        <end position="192"/>
    </location>
</feature>
<evidence type="ECO:0000256" key="1">
    <source>
        <dbReference type="SAM" id="MobiDB-lite"/>
    </source>
</evidence>
<dbReference type="WBParaSite" id="PSAMB.scaffold2233size24438.g17071.t1">
    <property type="protein sequence ID" value="PSAMB.scaffold2233size24438.g17071.t1"/>
    <property type="gene ID" value="PSAMB.scaffold2233size24438.g17071"/>
</dbReference>
<feature type="compositionally biased region" description="Polar residues" evidence="1">
    <location>
        <begin position="1"/>
        <end position="10"/>
    </location>
</feature>
<feature type="transmembrane region" description="Helical" evidence="2">
    <location>
        <begin position="389"/>
        <end position="414"/>
    </location>
</feature>
<feature type="transmembrane region" description="Helical" evidence="2">
    <location>
        <begin position="329"/>
        <end position="352"/>
    </location>
</feature>
<feature type="region of interest" description="Disordered" evidence="1">
    <location>
        <begin position="165"/>
        <end position="192"/>
    </location>
</feature>
<feature type="region of interest" description="Disordered" evidence="1">
    <location>
        <begin position="301"/>
        <end position="320"/>
    </location>
</feature>
<proteinExistence type="predicted"/>
<keyword evidence="2" id="KW-1133">Transmembrane helix</keyword>
<dbReference type="Proteomes" id="UP000887566">
    <property type="component" value="Unplaced"/>
</dbReference>
<organism evidence="3 4">
    <name type="scientific">Plectus sambesii</name>
    <dbReference type="NCBI Taxonomy" id="2011161"/>
    <lineage>
        <taxon>Eukaryota</taxon>
        <taxon>Metazoa</taxon>
        <taxon>Ecdysozoa</taxon>
        <taxon>Nematoda</taxon>
        <taxon>Chromadorea</taxon>
        <taxon>Plectida</taxon>
        <taxon>Plectina</taxon>
        <taxon>Plectoidea</taxon>
        <taxon>Plectidae</taxon>
        <taxon>Plectus</taxon>
    </lineage>
</organism>
<keyword evidence="2" id="KW-0472">Membrane</keyword>
<keyword evidence="3" id="KW-1185">Reference proteome</keyword>
<evidence type="ECO:0000256" key="2">
    <source>
        <dbReference type="SAM" id="Phobius"/>
    </source>
</evidence>
<evidence type="ECO:0000313" key="4">
    <source>
        <dbReference type="WBParaSite" id="PSAMB.scaffold2233size24438.g17071.t1"/>
    </source>
</evidence>
<dbReference type="AlphaFoldDB" id="A0A914VMI0"/>
<protein>
    <submittedName>
        <fullName evidence="4">Uncharacterized protein</fullName>
    </submittedName>
</protein>
<keyword evidence="2" id="KW-0812">Transmembrane</keyword>
<sequence>MLTAENTITRQRGDALSEKRRKGRNAGVFQIGRDPHSDVDVASLRRRKAASPATIRRSPDSPRYAVNCPFGRRPPDDIRIQSTQSAAAPKSAHLIADFSRRCFVLVDQESKMAEQPASRVASRSSAYTMSAFAGGRSRSDVTPADQRAASAAMGYHAQQWTAVQPPPQPQQVQQQPMHMQQQQQWTNGPPQTQWGLTNGRAASAIPPSQIPRAHSRAASEMMIGPVSRYQSYTTLPRPEMLDIVDHPSYIGGGGYPGDGGMPQPMPLHPDMKTSCFENVGGLPPAMYPMHPKQHEMMMGKQQKMKKEKQSNEMPGDDDENNSETINWSLVLKMAVLLVLLSMAVFGLGLARLLLKAKWGLGVELVYAVFVFVAGLLGILGAIKRHYCSVVACFAMSAASCIIAIPPMIIGLIPTVPWTFSNVDKSYFVSENEPYVVDIVLSAICLLQISIGLIVAGLGCCTAGRVLARTDEMYLNMGAHSNSSHTEEKSTSTMNLIQ</sequence>
<feature type="transmembrane region" description="Helical" evidence="2">
    <location>
        <begin position="364"/>
        <end position="382"/>
    </location>
</feature>
<name>A0A914VMI0_9BILA</name>
<feature type="transmembrane region" description="Helical" evidence="2">
    <location>
        <begin position="434"/>
        <end position="467"/>
    </location>
</feature>
<reference evidence="4" key="1">
    <citation type="submission" date="2022-11" db="UniProtKB">
        <authorList>
            <consortium name="WormBaseParasite"/>
        </authorList>
    </citation>
    <scope>IDENTIFICATION</scope>
</reference>
<accession>A0A914VMI0</accession>
<feature type="region of interest" description="Disordered" evidence="1">
    <location>
        <begin position="1"/>
        <end position="65"/>
    </location>
</feature>
<evidence type="ECO:0000313" key="3">
    <source>
        <dbReference type="Proteomes" id="UP000887566"/>
    </source>
</evidence>